<protein>
    <submittedName>
        <fullName evidence="3">Tyrosine-type recombinase/integrase</fullName>
    </submittedName>
</protein>
<accession>A0ABW0J4Q9</accession>
<dbReference type="InterPro" id="IPR011010">
    <property type="entry name" value="DNA_brk_join_enz"/>
</dbReference>
<keyword evidence="1" id="KW-0233">DNA recombination</keyword>
<evidence type="ECO:0000259" key="2">
    <source>
        <dbReference type="PROSITE" id="PS51898"/>
    </source>
</evidence>
<reference evidence="4" key="1">
    <citation type="journal article" date="2019" name="Int. J. Syst. Evol. Microbiol.">
        <title>The Global Catalogue of Microorganisms (GCM) 10K type strain sequencing project: providing services to taxonomists for standard genome sequencing and annotation.</title>
        <authorList>
            <consortium name="The Broad Institute Genomics Platform"/>
            <consortium name="The Broad Institute Genome Sequencing Center for Infectious Disease"/>
            <person name="Wu L."/>
            <person name="Ma J."/>
        </authorList>
    </citation>
    <scope>NUCLEOTIDE SEQUENCE [LARGE SCALE GENOMIC DNA]</scope>
    <source>
        <strain evidence="4">CCUG 56042</strain>
    </source>
</reference>
<keyword evidence="4" id="KW-1185">Reference proteome</keyword>
<dbReference type="Proteomes" id="UP001596103">
    <property type="component" value="Unassembled WGS sequence"/>
</dbReference>
<dbReference type="SUPFAM" id="SSF56349">
    <property type="entry name" value="DNA breaking-rejoining enzymes"/>
    <property type="match status" value="1"/>
</dbReference>
<organism evidence="3 4">
    <name type="scientific">Paraburkholderia denitrificans</name>
    <dbReference type="NCBI Taxonomy" id="694025"/>
    <lineage>
        <taxon>Bacteria</taxon>
        <taxon>Pseudomonadati</taxon>
        <taxon>Pseudomonadota</taxon>
        <taxon>Betaproteobacteria</taxon>
        <taxon>Burkholderiales</taxon>
        <taxon>Burkholderiaceae</taxon>
        <taxon>Paraburkholderia</taxon>
    </lineage>
</organism>
<dbReference type="Pfam" id="PF00589">
    <property type="entry name" value="Phage_integrase"/>
    <property type="match status" value="1"/>
</dbReference>
<dbReference type="InterPro" id="IPR013762">
    <property type="entry name" value="Integrase-like_cat_sf"/>
</dbReference>
<comment type="caution">
    <text evidence="3">The sequence shown here is derived from an EMBL/GenBank/DDBJ whole genome shotgun (WGS) entry which is preliminary data.</text>
</comment>
<evidence type="ECO:0000313" key="3">
    <source>
        <dbReference type="EMBL" id="MFC5427964.1"/>
    </source>
</evidence>
<dbReference type="Gene3D" id="1.10.443.10">
    <property type="entry name" value="Intergrase catalytic core"/>
    <property type="match status" value="1"/>
</dbReference>
<proteinExistence type="predicted"/>
<dbReference type="CDD" id="cd00397">
    <property type="entry name" value="DNA_BRE_C"/>
    <property type="match status" value="1"/>
</dbReference>
<dbReference type="EMBL" id="JBHSMP010000007">
    <property type="protein sequence ID" value="MFC5427964.1"/>
    <property type="molecule type" value="Genomic_DNA"/>
</dbReference>
<gene>
    <name evidence="3" type="ORF">ACFPTO_03940</name>
</gene>
<evidence type="ECO:0000256" key="1">
    <source>
        <dbReference type="ARBA" id="ARBA00023172"/>
    </source>
</evidence>
<evidence type="ECO:0000313" key="4">
    <source>
        <dbReference type="Proteomes" id="UP001596103"/>
    </source>
</evidence>
<dbReference type="InterPro" id="IPR002104">
    <property type="entry name" value="Integrase_catalytic"/>
</dbReference>
<dbReference type="RefSeq" id="WP_377709617.1">
    <property type="nucleotide sequence ID" value="NZ_JBHSMP010000007.1"/>
</dbReference>
<feature type="domain" description="Tyr recombinase" evidence="2">
    <location>
        <begin position="2"/>
        <end position="218"/>
    </location>
</feature>
<name>A0ABW0J4Q9_9BURK</name>
<dbReference type="PROSITE" id="PS51898">
    <property type="entry name" value="TYR_RECOMBINASE"/>
    <property type="match status" value="1"/>
</dbReference>
<sequence>MAKAPVVEEHDLRRMLKIAAVTGESPLRDVALLYVLYGTGAMLTQLAQLKVTDYLTEAGRVRRDSVIRAEIAHNNVERPVFWVNAKVVAAVDAYLAFRASSGQGVTTRKAAYRSLDPESYLFLRADGEPYGLTARRSASGVVNYSCDSLSQVFRRLHSQAGVEGHALAGRRTFAVRLYRKGYDLRHIAALTGHRTLTAVRRLVDSDPVKLGDLVSGVV</sequence>